<dbReference type="EMBL" id="JAAMPI010002111">
    <property type="protein sequence ID" value="KAF4618387.1"/>
    <property type="molecule type" value="Genomic_DNA"/>
</dbReference>
<evidence type="ECO:0000259" key="8">
    <source>
        <dbReference type="PROSITE" id="PS50046"/>
    </source>
</evidence>
<keyword evidence="1" id="KW-0597">Phosphoprotein</keyword>
<reference evidence="10 11" key="1">
    <citation type="submission" date="2020-03" db="EMBL/GenBank/DDBJ databases">
        <title>Draft Genome Sequence of Cudoniella acicularis.</title>
        <authorList>
            <person name="Buettner E."/>
            <person name="Kellner H."/>
        </authorList>
    </citation>
    <scope>NUCLEOTIDE SEQUENCE [LARGE SCALE GENOMIC DNA]</scope>
    <source>
        <strain evidence="10 11">DSM 108380</strain>
    </source>
</reference>
<dbReference type="GO" id="GO:0005524">
    <property type="term" value="F:ATP binding"/>
    <property type="evidence" value="ECO:0007669"/>
    <property type="project" value="UniProtKB-KW"/>
</dbReference>
<dbReference type="SUPFAM" id="SSF55785">
    <property type="entry name" value="PYP-like sensor domain (PAS domain)"/>
    <property type="match status" value="1"/>
</dbReference>
<evidence type="ECO:0000313" key="10">
    <source>
        <dbReference type="EMBL" id="KAF4618387.1"/>
    </source>
</evidence>
<dbReference type="InterPro" id="IPR013654">
    <property type="entry name" value="PAS_2"/>
</dbReference>
<dbReference type="GO" id="GO:0016301">
    <property type="term" value="F:kinase activity"/>
    <property type="evidence" value="ECO:0007669"/>
    <property type="project" value="UniProtKB-KW"/>
</dbReference>
<keyword evidence="2" id="KW-0808">Transferase</keyword>
<keyword evidence="4" id="KW-0418">Kinase</keyword>
<feature type="region of interest" description="Disordered" evidence="7">
    <location>
        <begin position="39"/>
        <end position="90"/>
    </location>
</feature>
<dbReference type="Gene3D" id="3.30.450.40">
    <property type="match status" value="1"/>
</dbReference>
<dbReference type="InterPro" id="IPR029016">
    <property type="entry name" value="GAF-like_dom_sf"/>
</dbReference>
<evidence type="ECO:0000313" key="11">
    <source>
        <dbReference type="Proteomes" id="UP000566819"/>
    </source>
</evidence>
<evidence type="ECO:0008006" key="12">
    <source>
        <dbReference type="Google" id="ProtNLM"/>
    </source>
</evidence>
<evidence type="ECO:0000256" key="3">
    <source>
        <dbReference type="ARBA" id="ARBA00022741"/>
    </source>
</evidence>
<keyword evidence="11" id="KW-1185">Reference proteome</keyword>
<feature type="domain" description="PAS" evidence="9">
    <location>
        <begin position="189"/>
        <end position="243"/>
    </location>
</feature>
<gene>
    <name evidence="10" type="ORF">G7Y89_g14915</name>
</gene>
<dbReference type="InterPro" id="IPR016132">
    <property type="entry name" value="Phyto_chromo_attachment"/>
</dbReference>
<accession>A0A8H4VQI6</accession>
<dbReference type="Gene3D" id="3.30.450.20">
    <property type="entry name" value="PAS domain"/>
    <property type="match status" value="1"/>
</dbReference>
<evidence type="ECO:0000256" key="4">
    <source>
        <dbReference type="ARBA" id="ARBA00022777"/>
    </source>
</evidence>
<keyword evidence="5" id="KW-0067">ATP-binding</keyword>
<dbReference type="PROSITE" id="PS50046">
    <property type="entry name" value="PHYTOCHROME_2"/>
    <property type="match status" value="1"/>
</dbReference>
<protein>
    <recommendedName>
        <fullName evidence="12">Phytochrome chromophore attachment site domain-containing protein</fullName>
    </recommendedName>
</protein>
<organism evidence="10 11">
    <name type="scientific">Cudoniella acicularis</name>
    <dbReference type="NCBI Taxonomy" id="354080"/>
    <lineage>
        <taxon>Eukaryota</taxon>
        <taxon>Fungi</taxon>
        <taxon>Dikarya</taxon>
        <taxon>Ascomycota</taxon>
        <taxon>Pezizomycotina</taxon>
        <taxon>Leotiomycetes</taxon>
        <taxon>Helotiales</taxon>
        <taxon>Tricladiaceae</taxon>
        <taxon>Cudoniella</taxon>
    </lineage>
</organism>
<dbReference type="GO" id="GO:0006355">
    <property type="term" value="P:regulation of DNA-templated transcription"/>
    <property type="evidence" value="ECO:0007669"/>
    <property type="project" value="InterPro"/>
</dbReference>
<evidence type="ECO:0000256" key="5">
    <source>
        <dbReference type="ARBA" id="ARBA00022840"/>
    </source>
</evidence>
<keyword evidence="3" id="KW-0547">Nucleotide-binding</keyword>
<dbReference type="PROSITE" id="PS50112">
    <property type="entry name" value="PAS"/>
    <property type="match status" value="1"/>
</dbReference>
<dbReference type="PANTHER" id="PTHR43065:SF10">
    <property type="entry name" value="PEROXIDE STRESS-ACTIVATED HISTIDINE KINASE MAK3"/>
    <property type="match status" value="1"/>
</dbReference>
<proteinExistence type="predicted"/>
<dbReference type="PANTHER" id="PTHR43065">
    <property type="entry name" value="SENSOR HISTIDINE KINASE"/>
    <property type="match status" value="1"/>
</dbReference>
<keyword evidence="6" id="KW-0902">Two-component regulatory system</keyword>
<evidence type="ECO:0000256" key="7">
    <source>
        <dbReference type="SAM" id="MobiDB-lite"/>
    </source>
</evidence>
<sequence>MYHEDLQQRKPVVFLEPAEFSVERVFPIRNLVADTISAPQGPIVDGQQGHEPPVGAGPHGEEGEGKGQTSSSADQSIRPHPKAGEPSRPEVIHEATHASPLYPSIPLDETIRRLPSLYSGVDYPKSQGNEKGRLISQRAQLVPSESGPPGVMPGKIDNVQPTFFRCEDEPIHTPGAVQQFGALVALRKDGEGHLEVRICSENTQHIFGYSPEGLFGLKSLLDILDQEFQEELVSRVAYALENDSTPNENTHLDVFPVVILPPDGSRIHLWCVVHLAENSKDLVICEFEDYSDVFYLKNPDAAMFLPAIPTASVDIEVSPEEMKKSITSGSKPLRALQLAKQRKQTEFSSMDIFNAMTQAQEQLATSNSVQQVFDVVVGLISELTGFHRVMFYRFDEQLNGCVEAELLNPQASSDLFRGKSDYL</sequence>
<evidence type="ECO:0000256" key="1">
    <source>
        <dbReference type="ARBA" id="ARBA00022553"/>
    </source>
</evidence>
<comment type="caution">
    <text evidence="10">The sequence shown here is derived from an EMBL/GenBank/DDBJ whole genome shotgun (WGS) entry which is preliminary data.</text>
</comment>
<dbReference type="OrthoDB" id="3561307at2759"/>
<dbReference type="Pfam" id="PF08446">
    <property type="entry name" value="PAS_2"/>
    <property type="match status" value="1"/>
</dbReference>
<dbReference type="InterPro" id="IPR035965">
    <property type="entry name" value="PAS-like_dom_sf"/>
</dbReference>
<dbReference type="GO" id="GO:0000160">
    <property type="term" value="P:phosphorelay signal transduction system"/>
    <property type="evidence" value="ECO:0007669"/>
    <property type="project" value="UniProtKB-KW"/>
</dbReference>
<evidence type="ECO:0000256" key="6">
    <source>
        <dbReference type="ARBA" id="ARBA00023012"/>
    </source>
</evidence>
<dbReference type="AlphaFoldDB" id="A0A8H4VQI6"/>
<name>A0A8H4VQI6_9HELO</name>
<evidence type="ECO:0000259" key="9">
    <source>
        <dbReference type="PROSITE" id="PS50112"/>
    </source>
</evidence>
<feature type="domain" description="Phytochrome chromophore attachment site" evidence="8">
    <location>
        <begin position="368"/>
        <end position="423"/>
    </location>
</feature>
<dbReference type="SUPFAM" id="SSF55781">
    <property type="entry name" value="GAF domain-like"/>
    <property type="match status" value="1"/>
</dbReference>
<evidence type="ECO:0000256" key="2">
    <source>
        <dbReference type="ARBA" id="ARBA00022679"/>
    </source>
</evidence>
<dbReference type="InterPro" id="IPR000014">
    <property type="entry name" value="PAS"/>
</dbReference>
<dbReference type="Proteomes" id="UP000566819">
    <property type="component" value="Unassembled WGS sequence"/>
</dbReference>
<dbReference type="CDD" id="cd00130">
    <property type="entry name" value="PAS"/>
    <property type="match status" value="1"/>
</dbReference>